<dbReference type="PANTHER" id="PTHR45698:SF1">
    <property type="entry name" value="TRACE AMINE-ASSOCIATED RECEPTOR 13C-LIKE"/>
    <property type="match status" value="1"/>
</dbReference>
<feature type="transmembrane region" description="Helical" evidence="6">
    <location>
        <begin position="176"/>
        <end position="197"/>
    </location>
</feature>
<dbReference type="Gene3D" id="1.20.1070.10">
    <property type="entry name" value="Rhodopsin 7-helix transmembrane proteins"/>
    <property type="match status" value="1"/>
</dbReference>
<protein>
    <recommendedName>
        <fullName evidence="7">G-protein coupled receptors family 1 profile domain-containing protein</fullName>
    </recommendedName>
</protein>
<keyword evidence="4 6" id="KW-0472">Membrane</keyword>
<comment type="similarity">
    <text evidence="5">Belongs to the G-protein coupled receptor 1 family.</text>
</comment>
<evidence type="ECO:0000313" key="8">
    <source>
        <dbReference type="EnsemblMetazoa" id="XP_038067978.1"/>
    </source>
</evidence>
<dbReference type="PROSITE" id="PS00237">
    <property type="entry name" value="G_PROTEIN_RECEP_F1_1"/>
    <property type="match status" value="1"/>
</dbReference>
<dbReference type="GO" id="GO:0004930">
    <property type="term" value="F:G protein-coupled receptor activity"/>
    <property type="evidence" value="ECO:0007669"/>
    <property type="project" value="UniProtKB-KW"/>
</dbReference>
<keyword evidence="2 5" id="KW-0812">Transmembrane</keyword>
<sequence length="325" mass="36293">MPDVLGIISAVIGTSGLLGNFVVCVVIWRIPHMHTVTNACLFNQAVADFFGSLIFMLVFNIPTLEVLPKGAWGWLYCYLWESESVMWMFLFTSAMSLVLVTLERYLAIVYPFKYRSLFARRWVPAVGIAATWLVGISMGLCIFALIDFSERDNKCKVALPTPTGHRLNNLVQASNVVTFFIPAWTMLFAYIHMAVVLKRGARQTEPVSVRTVVMTHIRSDRARSPESSSGEHIPETQGDSLLRARRNVIKALVLVCLAYFICWLPNTVMLAAHIPGLPYSIATVLAATNSCLNPVIYTIKYSSFRKGLKLLICGKTSTTVHNDHE</sequence>
<feature type="domain" description="G-protein coupled receptors family 1 profile" evidence="7">
    <location>
        <begin position="19"/>
        <end position="297"/>
    </location>
</feature>
<dbReference type="CDD" id="cd00637">
    <property type="entry name" value="7tm_classA_rhodopsin-like"/>
    <property type="match status" value="1"/>
</dbReference>
<dbReference type="OrthoDB" id="5962705at2759"/>
<feature type="transmembrane region" description="Helical" evidence="6">
    <location>
        <begin position="251"/>
        <end position="273"/>
    </location>
</feature>
<accession>A0A914AW99</accession>
<dbReference type="PROSITE" id="PS50262">
    <property type="entry name" value="G_PROTEIN_RECEP_F1_2"/>
    <property type="match status" value="1"/>
</dbReference>
<reference evidence="8" key="1">
    <citation type="submission" date="2022-11" db="UniProtKB">
        <authorList>
            <consortium name="EnsemblMetazoa"/>
        </authorList>
    </citation>
    <scope>IDENTIFICATION</scope>
</reference>
<dbReference type="InterPro" id="IPR017452">
    <property type="entry name" value="GPCR_Rhodpsn_7TM"/>
</dbReference>
<evidence type="ECO:0000256" key="5">
    <source>
        <dbReference type="RuleBase" id="RU000688"/>
    </source>
</evidence>
<feature type="transmembrane region" description="Helical" evidence="6">
    <location>
        <begin position="40"/>
        <end position="64"/>
    </location>
</feature>
<feature type="transmembrane region" description="Helical" evidence="6">
    <location>
        <begin position="6"/>
        <end position="28"/>
    </location>
</feature>
<evidence type="ECO:0000256" key="6">
    <source>
        <dbReference type="SAM" id="Phobius"/>
    </source>
</evidence>
<dbReference type="OMA" id="CLAYFIC"/>
<dbReference type="SUPFAM" id="SSF81321">
    <property type="entry name" value="Family A G protein-coupled receptor-like"/>
    <property type="match status" value="1"/>
</dbReference>
<evidence type="ECO:0000256" key="2">
    <source>
        <dbReference type="ARBA" id="ARBA00022692"/>
    </source>
</evidence>
<keyword evidence="5" id="KW-0807">Transducer</keyword>
<dbReference type="PANTHER" id="PTHR45698">
    <property type="entry name" value="TRACE AMINE-ASSOCIATED RECEPTOR 19N-RELATED"/>
    <property type="match status" value="1"/>
</dbReference>
<evidence type="ECO:0000256" key="4">
    <source>
        <dbReference type="ARBA" id="ARBA00023136"/>
    </source>
</evidence>
<dbReference type="GeneID" id="119737595"/>
<keyword evidence="3 6" id="KW-1133">Transmembrane helix</keyword>
<dbReference type="AlphaFoldDB" id="A0A914AW99"/>
<keyword evidence="5" id="KW-0297">G-protein coupled receptor</keyword>
<evidence type="ECO:0000256" key="3">
    <source>
        <dbReference type="ARBA" id="ARBA00022989"/>
    </source>
</evidence>
<comment type="subcellular location">
    <subcellularLocation>
        <location evidence="1">Membrane</location>
    </subcellularLocation>
</comment>
<dbReference type="GO" id="GO:0016020">
    <property type="term" value="C:membrane"/>
    <property type="evidence" value="ECO:0007669"/>
    <property type="project" value="UniProtKB-SubCell"/>
</dbReference>
<evidence type="ECO:0000256" key="1">
    <source>
        <dbReference type="ARBA" id="ARBA00004370"/>
    </source>
</evidence>
<feature type="transmembrane region" description="Helical" evidence="6">
    <location>
        <begin position="84"/>
        <end position="102"/>
    </location>
</feature>
<feature type="transmembrane region" description="Helical" evidence="6">
    <location>
        <begin position="279"/>
        <end position="299"/>
    </location>
</feature>
<dbReference type="Pfam" id="PF00001">
    <property type="entry name" value="7tm_1"/>
    <property type="match status" value="1"/>
</dbReference>
<proteinExistence type="inferred from homology"/>
<dbReference type="Proteomes" id="UP000887568">
    <property type="component" value="Unplaced"/>
</dbReference>
<keyword evidence="5" id="KW-0675">Receptor</keyword>
<dbReference type="RefSeq" id="XP_038067978.1">
    <property type="nucleotide sequence ID" value="XM_038212050.1"/>
</dbReference>
<dbReference type="EnsemblMetazoa" id="XM_038212050.1">
    <property type="protein sequence ID" value="XP_038067978.1"/>
    <property type="gene ID" value="LOC119737595"/>
</dbReference>
<keyword evidence="9" id="KW-1185">Reference proteome</keyword>
<evidence type="ECO:0000313" key="9">
    <source>
        <dbReference type="Proteomes" id="UP000887568"/>
    </source>
</evidence>
<organism evidence="8 9">
    <name type="scientific">Patiria miniata</name>
    <name type="common">Bat star</name>
    <name type="synonym">Asterina miniata</name>
    <dbReference type="NCBI Taxonomy" id="46514"/>
    <lineage>
        <taxon>Eukaryota</taxon>
        <taxon>Metazoa</taxon>
        <taxon>Echinodermata</taxon>
        <taxon>Eleutherozoa</taxon>
        <taxon>Asterozoa</taxon>
        <taxon>Asteroidea</taxon>
        <taxon>Valvatacea</taxon>
        <taxon>Valvatida</taxon>
        <taxon>Asterinidae</taxon>
        <taxon>Patiria</taxon>
    </lineage>
</organism>
<evidence type="ECO:0000259" key="7">
    <source>
        <dbReference type="PROSITE" id="PS50262"/>
    </source>
</evidence>
<feature type="transmembrane region" description="Helical" evidence="6">
    <location>
        <begin position="122"/>
        <end position="146"/>
    </location>
</feature>
<name>A0A914AW99_PATMI</name>
<dbReference type="PRINTS" id="PR00237">
    <property type="entry name" value="GPCRRHODOPSN"/>
</dbReference>
<dbReference type="InterPro" id="IPR000276">
    <property type="entry name" value="GPCR_Rhodpsn"/>
</dbReference>